<sequence>MLFILLVTLSCKEGITDINIPTPKQTGYVKESLQLSKEVYYDKVLGALVGSAIGDAMGASTEMWHRNDIRLKYGYITGLTPAVRERSPEGTWDHNLTAGATTDDTRWKYVMTKYLSQYRGEWNPEDFAGFISAYYTSLTQGLSTGESVLDPDILDAQIEKIDWMKEWARVAMAYGEDPVAYQRALSRFYGGEMSCAGQLYTPMFGLVSPTPKASYKLAYDHSIFDIGYAKDISALVSAMTHMALRTQNMDSIIDIAIFVDPVGFQDSRLVGRIAYSVADASVKNVLTVKNVIVNDALAISDSSGGADSISTSNTLYPSGAMDFKIPKGFPGTQRDWIYQESLYRLLENDKKAIAFHAGEIWQILITALQFGEGDFEKTMQFIVNYGRDNDTVAAVAGMILGAKNGFTGLPKDLRTEVLRINKENMGIDLETLAREMAERAGARYTFARFSINL</sequence>
<keyword evidence="1" id="KW-0378">Hydrolase</keyword>
<dbReference type="Gene3D" id="1.10.4080.10">
    <property type="entry name" value="ADP-ribosylation/Crystallin J1"/>
    <property type="match status" value="1"/>
</dbReference>
<dbReference type="EC" id="3.2.2.-" evidence="1"/>
<protein>
    <submittedName>
        <fullName evidence="1">ADP-ribosylglycohydrolase family protein</fullName>
        <ecNumber evidence="1">3.2.2.-</ecNumber>
    </submittedName>
</protein>
<keyword evidence="1" id="KW-0326">Glycosidase</keyword>
<gene>
    <name evidence="1" type="ORF">RQM65_11245</name>
</gene>
<reference evidence="1 2" key="1">
    <citation type="submission" date="2023-09" db="EMBL/GenBank/DDBJ databases">
        <title>Novel taxa isolated from Blanes Bay.</title>
        <authorList>
            <person name="Rey-Velasco X."/>
            <person name="Lucena T."/>
        </authorList>
    </citation>
    <scope>NUCLEOTIDE SEQUENCE [LARGE SCALE GENOMIC DNA]</scope>
    <source>
        <strain evidence="1 2">S334</strain>
    </source>
</reference>
<accession>A0ABU3L7A6</accession>
<dbReference type="Proteomes" id="UP001250656">
    <property type="component" value="Unassembled WGS sequence"/>
</dbReference>
<proteinExistence type="predicted"/>
<keyword evidence="2" id="KW-1185">Reference proteome</keyword>
<name>A0ABU3L7A6_9FLAO</name>
<evidence type="ECO:0000313" key="2">
    <source>
        <dbReference type="Proteomes" id="UP001250656"/>
    </source>
</evidence>
<dbReference type="PANTHER" id="PTHR16222:SF12">
    <property type="entry name" value="ADP-RIBOSYLGLYCOHYDROLASE-RELATED"/>
    <property type="match status" value="1"/>
</dbReference>
<dbReference type="SUPFAM" id="SSF101478">
    <property type="entry name" value="ADP-ribosylglycohydrolase"/>
    <property type="match status" value="1"/>
</dbReference>
<dbReference type="InterPro" id="IPR005502">
    <property type="entry name" value="Ribosyl_crysJ1"/>
</dbReference>
<dbReference type="InterPro" id="IPR050792">
    <property type="entry name" value="ADP-ribosylglycohydrolase"/>
</dbReference>
<dbReference type="Pfam" id="PF03747">
    <property type="entry name" value="ADP_ribosyl_GH"/>
    <property type="match status" value="1"/>
</dbReference>
<dbReference type="EMBL" id="JAVTTP010000001">
    <property type="protein sequence ID" value="MDT7829243.1"/>
    <property type="molecule type" value="Genomic_DNA"/>
</dbReference>
<dbReference type="RefSeq" id="WP_314015050.1">
    <property type="nucleotide sequence ID" value="NZ_JAVTTP010000001.1"/>
</dbReference>
<dbReference type="GO" id="GO:0016798">
    <property type="term" value="F:hydrolase activity, acting on glycosyl bonds"/>
    <property type="evidence" value="ECO:0007669"/>
    <property type="project" value="UniProtKB-KW"/>
</dbReference>
<organism evidence="1 2">
    <name type="scientific">Pricia mediterranea</name>
    <dbReference type="NCBI Taxonomy" id="3076079"/>
    <lineage>
        <taxon>Bacteria</taxon>
        <taxon>Pseudomonadati</taxon>
        <taxon>Bacteroidota</taxon>
        <taxon>Flavobacteriia</taxon>
        <taxon>Flavobacteriales</taxon>
        <taxon>Flavobacteriaceae</taxon>
        <taxon>Pricia</taxon>
    </lineage>
</organism>
<comment type="caution">
    <text evidence="1">The sequence shown here is derived from an EMBL/GenBank/DDBJ whole genome shotgun (WGS) entry which is preliminary data.</text>
</comment>
<dbReference type="InterPro" id="IPR036705">
    <property type="entry name" value="Ribosyl_crysJ1_sf"/>
</dbReference>
<evidence type="ECO:0000313" key="1">
    <source>
        <dbReference type="EMBL" id="MDT7829243.1"/>
    </source>
</evidence>
<dbReference type="PANTHER" id="PTHR16222">
    <property type="entry name" value="ADP-RIBOSYLGLYCOHYDROLASE"/>
    <property type="match status" value="1"/>
</dbReference>